<dbReference type="eggNOG" id="ENOG5031EB1">
    <property type="taxonomic scope" value="Bacteria"/>
</dbReference>
<dbReference type="InterPro" id="IPR018720">
    <property type="entry name" value="DUF2249"/>
</dbReference>
<evidence type="ECO:0000313" key="3">
    <source>
        <dbReference type="Proteomes" id="UP000004210"/>
    </source>
</evidence>
<reference evidence="2 3" key="1">
    <citation type="journal article" date="2012" name="J. Bacteriol.">
        <title>Genome sequences for six rhodanobacter strains, isolated from soils and the terrestrial subsurface, with variable denitrification capabilities.</title>
        <authorList>
            <person name="Kostka J.E."/>
            <person name="Green S.J."/>
            <person name="Rishishwar L."/>
            <person name="Prakash O."/>
            <person name="Katz L.S."/>
            <person name="Marino-Ramirez L."/>
            <person name="Jordan I.K."/>
            <person name="Munk C."/>
            <person name="Ivanova N."/>
            <person name="Mikhailova N."/>
            <person name="Watson D.B."/>
            <person name="Brown S.D."/>
            <person name="Palumbo A.V."/>
            <person name="Brooks S.C."/>
        </authorList>
    </citation>
    <scope>NUCLEOTIDE SEQUENCE [LARGE SCALE GENOMIC DNA]</scope>
    <source>
        <strain evidence="3">Jip2T</strain>
    </source>
</reference>
<name>I4VT42_9GAMM</name>
<gene>
    <name evidence="2" type="ORF">UU9_06244</name>
</gene>
<organism evidence="2 3">
    <name type="scientific">Rhodanobacter fulvus Jip2</name>
    <dbReference type="NCBI Taxonomy" id="1163408"/>
    <lineage>
        <taxon>Bacteria</taxon>
        <taxon>Pseudomonadati</taxon>
        <taxon>Pseudomonadota</taxon>
        <taxon>Gammaproteobacteria</taxon>
        <taxon>Lysobacterales</taxon>
        <taxon>Rhodanobacteraceae</taxon>
        <taxon>Rhodanobacter</taxon>
    </lineage>
</organism>
<dbReference type="EMBL" id="AJXU01000028">
    <property type="protein sequence ID" value="EIL90383.1"/>
    <property type="molecule type" value="Genomic_DNA"/>
</dbReference>
<keyword evidence="3" id="KW-1185">Reference proteome</keyword>
<protein>
    <recommendedName>
        <fullName evidence="1">DUF2249 domain-containing protein</fullName>
    </recommendedName>
</protein>
<evidence type="ECO:0000313" key="2">
    <source>
        <dbReference type="EMBL" id="EIL90383.1"/>
    </source>
</evidence>
<comment type="caution">
    <text evidence="2">The sequence shown here is derived from an EMBL/GenBank/DDBJ whole genome shotgun (WGS) entry which is preliminary data.</text>
</comment>
<dbReference type="Pfam" id="PF10006">
    <property type="entry name" value="DUF2249"/>
    <property type="match status" value="1"/>
</dbReference>
<feature type="domain" description="DUF2249" evidence="1">
    <location>
        <begin position="29"/>
        <end position="76"/>
    </location>
</feature>
<dbReference type="STRING" id="1163408.UU9_06244"/>
<dbReference type="PATRIC" id="fig|1163408.3.peg.1272"/>
<evidence type="ECO:0000259" key="1">
    <source>
        <dbReference type="Pfam" id="PF10006"/>
    </source>
</evidence>
<dbReference type="RefSeq" id="WP_007080889.1">
    <property type="nucleotide sequence ID" value="NZ_AJXU01000028.1"/>
</dbReference>
<sequence>MAFFPNRSTVASPVPMPAEATRATTTGALDLRALPMPEPMERALAAADALPPGGALSVLTPFMPMPLLEVLAERGLHADAELLPDHGARVCIRRPDPHGPADD</sequence>
<dbReference type="AlphaFoldDB" id="I4VT42"/>
<dbReference type="Proteomes" id="UP000004210">
    <property type="component" value="Unassembled WGS sequence"/>
</dbReference>
<accession>I4VT42</accession>
<proteinExistence type="predicted"/>